<evidence type="ECO:0008006" key="3">
    <source>
        <dbReference type="Google" id="ProtNLM"/>
    </source>
</evidence>
<dbReference type="EMBL" id="JANJYJ010000009">
    <property type="protein sequence ID" value="KAK3189485.1"/>
    <property type="molecule type" value="Genomic_DNA"/>
</dbReference>
<dbReference type="Proteomes" id="UP001281410">
    <property type="component" value="Unassembled WGS sequence"/>
</dbReference>
<dbReference type="PANTHER" id="PTHR31286">
    <property type="entry name" value="GLYCINE-RICH CELL WALL STRUCTURAL PROTEIN 1.8-LIKE"/>
    <property type="match status" value="1"/>
</dbReference>
<keyword evidence="2" id="KW-1185">Reference proteome</keyword>
<gene>
    <name evidence="1" type="ORF">Dsin_029046</name>
</gene>
<sequence>MARGYYVIHFSLEEDIRRIWASGTYTLTSGVFRLFQWKPDFNPYGLEIQTHAHVWIRIYCLCWEYLEIKEGESSSKEIFNGIANDSKQHDGAGDVTENTPIRKRQFLVTTGTFNALMEDRDLMESFSLIQIQMANNFFSIDLNTKYLNLEDNNENPQCSLKNICIINMVILDNPQQDLDRISRDQTGKINLEKISKDQDIHASNSNHGPVDPMFDNNWIPVVIKSKRKVKPTFKILSSSKSQMSNESSKRLPVAEAKIRHDSTASPVQAELRLVVNWAAQVEAEGNDSGSG</sequence>
<accession>A0AAD9ZSD7</accession>
<evidence type="ECO:0000313" key="2">
    <source>
        <dbReference type="Proteomes" id="UP001281410"/>
    </source>
</evidence>
<evidence type="ECO:0000313" key="1">
    <source>
        <dbReference type="EMBL" id="KAK3189485.1"/>
    </source>
</evidence>
<proteinExistence type="predicted"/>
<dbReference type="PANTHER" id="PTHR31286:SF60">
    <property type="entry name" value="PROTEIN, PUTATIVE-RELATED"/>
    <property type="match status" value="1"/>
</dbReference>
<reference evidence="1" key="1">
    <citation type="journal article" date="2023" name="Plant J.">
        <title>Genome sequences and population genomics provide insights into the demographic history, inbreeding, and mutation load of two 'living fossil' tree species of Dipteronia.</title>
        <authorList>
            <person name="Feng Y."/>
            <person name="Comes H.P."/>
            <person name="Chen J."/>
            <person name="Zhu S."/>
            <person name="Lu R."/>
            <person name="Zhang X."/>
            <person name="Li P."/>
            <person name="Qiu J."/>
            <person name="Olsen K.M."/>
            <person name="Qiu Y."/>
        </authorList>
    </citation>
    <scope>NUCLEOTIDE SEQUENCE</scope>
    <source>
        <strain evidence="1">NBL</strain>
    </source>
</reference>
<protein>
    <recommendedName>
        <fullName evidence="3">DUF4283 domain-containing protein</fullName>
    </recommendedName>
</protein>
<comment type="caution">
    <text evidence="1">The sequence shown here is derived from an EMBL/GenBank/DDBJ whole genome shotgun (WGS) entry which is preliminary data.</text>
</comment>
<organism evidence="1 2">
    <name type="scientific">Dipteronia sinensis</name>
    <dbReference type="NCBI Taxonomy" id="43782"/>
    <lineage>
        <taxon>Eukaryota</taxon>
        <taxon>Viridiplantae</taxon>
        <taxon>Streptophyta</taxon>
        <taxon>Embryophyta</taxon>
        <taxon>Tracheophyta</taxon>
        <taxon>Spermatophyta</taxon>
        <taxon>Magnoliopsida</taxon>
        <taxon>eudicotyledons</taxon>
        <taxon>Gunneridae</taxon>
        <taxon>Pentapetalae</taxon>
        <taxon>rosids</taxon>
        <taxon>malvids</taxon>
        <taxon>Sapindales</taxon>
        <taxon>Sapindaceae</taxon>
        <taxon>Hippocastanoideae</taxon>
        <taxon>Acereae</taxon>
        <taxon>Dipteronia</taxon>
    </lineage>
</organism>
<name>A0AAD9ZSD7_9ROSI</name>
<dbReference type="AlphaFoldDB" id="A0AAD9ZSD7"/>
<dbReference type="InterPro" id="IPR040256">
    <property type="entry name" value="At4g02000-like"/>
</dbReference>